<evidence type="ECO:0000256" key="3">
    <source>
        <dbReference type="SAM" id="MobiDB-lite"/>
    </source>
</evidence>
<organism evidence="4 5">
    <name type="scientific">Meganyctiphanes norvegica</name>
    <name type="common">Northern krill</name>
    <name type="synonym">Thysanopoda norvegica</name>
    <dbReference type="NCBI Taxonomy" id="48144"/>
    <lineage>
        <taxon>Eukaryota</taxon>
        <taxon>Metazoa</taxon>
        <taxon>Ecdysozoa</taxon>
        <taxon>Arthropoda</taxon>
        <taxon>Crustacea</taxon>
        <taxon>Multicrustacea</taxon>
        <taxon>Malacostraca</taxon>
        <taxon>Eumalacostraca</taxon>
        <taxon>Eucarida</taxon>
        <taxon>Euphausiacea</taxon>
        <taxon>Euphausiidae</taxon>
        <taxon>Meganyctiphanes</taxon>
    </lineage>
</organism>
<dbReference type="AlphaFoldDB" id="A0AAV2R629"/>
<gene>
    <name evidence="4" type="ORF">MNOR_LOCUS19663</name>
</gene>
<evidence type="ECO:0000256" key="2">
    <source>
        <dbReference type="ARBA" id="ARBA00022679"/>
    </source>
</evidence>
<dbReference type="GO" id="GO:0008168">
    <property type="term" value="F:methyltransferase activity"/>
    <property type="evidence" value="ECO:0007669"/>
    <property type="project" value="UniProtKB-KW"/>
</dbReference>
<reference evidence="4 5" key="1">
    <citation type="submission" date="2024-05" db="EMBL/GenBank/DDBJ databases">
        <authorList>
            <person name="Wallberg A."/>
        </authorList>
    </citation>
    <scope>NUCLEOTIDE SEQUENCE [LARGE SCALE GENOMIC DNA]</scope>
</reference>
<keyword evidence="2" id="KW-0808">Transferase</keyword>
<proteinExistence type="predicted"/>
<dbReference type="Pfam" id="PF05971">
    <property type="entry name" value="Methyltransf_10"/>
    <property type="match status" value="2"/>
</dbReference>
<dbReference type="Proteomes" id="UP001497623">
    <property type="component" value="Unassembled WGS sequence"/>
</dbReference>
<comment type="caution">
    <text evidence="4">The sequence shown here is derived from an EMBL/GenBank/DDBJ whole genome shotgun (WGS) entry which is preliminary data.</text>
</comment>
<keyword evidence="5" id="KW-1185">Reference proteome</keyword>
<protein>
    <recommendedName>
        <fullName evidence="6">U6 small nuclear RNA (adenine-(43)-N(6))-methyltransferase</fullName>
    </recommendedName>
</protein>
<evidence type="ECO:0000313" key="4">
    <source>
        <dbReference type="EMBL" id="CAL4111504.1"/>
    </source>
</evidence>
<feature type="region of interest" description="Disordered" evidence="3">
    <location>
        <begin position="547"/>
        <end position="566"/>
    </location>
</feature>
<evidence type="ECO:0000256" key="1">
    <source>
        <dbReference type="ARBA" id="ARBA00022603"/>
    </source>
</evidence>
<dbReference type="InterPro" id="IPR029063">
    <property type="entry name" value="SAM-dependent_MTases_sf"/>
</dbReference>
<feature type="non-terminal residue" evidence="4">
    <location>
        <position position="630"/>
    </location>
</feature>
<dbReference type="SUPFAM" id="SSF53335">
    <property type="entry name" value="S-adenosyl-L-methionine-dependent methyltransferases"/>
    <property type="match status" value="1"/>
</dbReference>
<dbReference type="InterPro" id="IPR010286">
    <property type="entry name" value="METTL16/RlmF"/>
</dbReference>
<keyword evidence="1" id="KW-0489">Methyltransferase</keyword>
<evidence type="ECO:0000313" key="5">
    <source>
        <dbReference type="Proteomes" id="UP001497623"/>
    </source>
</evidence>
<dbReference type="PANTHER" id="PTHR13393:SF0">
    <property type="entry name" value="RNA N6-ADENOSINE-METHYLTRANSFERASE METTL16"/>
    <property type="match status" value="1"/>
</dbReference>
<feature type="region of interest" description="Disordered" evidence="3">
    <location>
        <begin position="1"/>
        <end position="22"/>
    </location>
</feature>
<evidence type="ECO:0008006" key="6">
    <source>
        <dbReference type="Google" id="ProtNLM"/>
    </source>
</evidence>
<dbReference type="Gene3D" id="3.40.50.150">
    <property type="entry name" value="Vaccinia Virus protein VP39"/>
    <property type="match status" value="1"/>
</dbReference>
<dbReference type="GO" id="GO:0005634">
    <property type="term" value="C:nucleus"/>
    <property type="evidence" value="ECO:0007669"/>
    <property type="project" value="TreeGrafter"/>
</dbReference>
<name>A0AAV2R629_MEGNR</name>
<dbReference type="EMBL" id="CAXKWB010014700">
    <property type="protein sequence ID" value="CAL4111504.1"/>
    <property type="molecule type" value="Genomic_DNA"/>
</dbReference>
<dbReference type="GO" id="GO:0070475">
    <property type="term" value="P:rRNA base methylation"/>
    <property type="evidence" value="ECO:0007669"/>
    <property type="project" value="TreeGrafter"/>
</dbReference>
<dbReference type="PANTHER" id="PTHR13393">
    <property type="entry name" value="SAM-DEPENDENT METHYLTRANSFERASE"/>
    <property type="match status" value="1"/>
</dbReference>
<accession>A0AAV2R629</accession>
<sequence>MAEQSDQSHKGKAPPPSLNKFMHPRNIYRTPPSFKQLATKYPEFRKHCTYDIKGKVHLDFKNPDALNSLTTCLLDKDFNLTVTIPPGRLVPTLPLRLNYLLWVEDLLALVKKNEALESICGMDIGTGSACVYPLLGTKQCNWSFLATETDDLNYDSAAKNIQENGLQDQIYLKKVATQTIFEGVLNNEKVTSALESCRKEAIKRKSLLPTSDLEDVIEMNKMSLSEAAEGVDTTKEKCEISGDSSYILEFMMCNPPFFSTEEDTDSMKKSKKDRGEPTSVLTGAVQELVVEGGEVAFIAQMIKESVQFKDKVRIFSTMIGSKVDVKEIKHLLSTVDTAHIAFTEFCQGRTMRQLITSLYVSQLHTVLSRQPHMAWPPLHSQCMALSLTVLYSVTQSWHKPRQYLKKLSVGLGALYRRFMDTLYFELLNSRDYRVVLSHIRGSNHKKAQRRQCHQLEAKSESASRNQSRDLLKMFEGAPEVLRENSQNILGIDLTDDDKRGSTFSAKERQAEPLMDEFKKLQRHAAQDSAFKDFKRYDSHTCYQQVIEDNDDDNDEVSNGQDQTESKLWPRRPQDWYGLLASAVVQTVLWYSKSDCILQYFYDATWSDAKILLTPIFGNLLGQTGARQLAE</sequence>